<reference evidence="5 6" key="1">
    <citation type="submission" date="2016-12" db="EMBL/GenBank/DDBJ databases">
        <title>The genomes of Aspergillus section Nigri reveals drivers in fungal speciation.</title>
        <authorList>
            <consortium name="DOE Joint Genome Institute"/>
            <person name="Vesth T.C."/>
            <person name="Nybo J."/>
            <person name="Theobald S."/>
            <person name="Brandl J."/>
            <person name="Frisvad J.C."/>
            <person name="Nielsen K.F."/>
            <person name="Lyhne E.K."/>
            <person name="Kogle M.E."/>
            <person name="Kuo A."/>
            <person name="Riley R."/>
            <person name="Clum A."/>
            <person name="Nolan M."/>
            <person name="Lipzen A."/>
            <person name="Salamov A."/>
            <person name="Henrissat B."/>
            <person name="Wiebenga A."/>
            <person name="De Vries R.P."/>
            <person name="Grigoriev I.V."/>
            <person name="Mortensen U.H."/>
            <person name="Andersen M.R."/>
            <person name="Baker S.E."/>
        </authorList>
    </citation>
    <scope>NUCLEOTIDE SEQUENCE [LARGE SCALE GENOMIC DNA]</scope>
    <source>
        <strain evidence="5 6">CBS 117.55</strain>
    </source>
</reference>
<dbReference type="PROSITE" id="PS50181">
    <property type="entry name" value="FBOX"/>
    <property type="match status" value="1"/>
</dbReference>
<dbReference type="Gene3D" id="1.25.40.10">
    <property type="entry name" value="Tetratricopeptide repeat domain"/>
    <property type="match status" value="1"/>
</dbReference>
<dbReference type="SUPFAM" id="SSF52047">
    <property type="entry name" value="RNI-like"/>
    <property type="match status" value="1"/>
</dbReference>
<comment type="caution">
    <text evidence="5">The sequence shown here is derived from an EMBL/GenBank/DDBJ whole genome shotgun (WGS) entry which is preliminary data.</text>
</comment>
<evidence type="ECO:0000256" key="2">
    <source>
        <dbReference type="ARBA" id="ARBA00022803"/>
    </source>
</evidence>
<feature type="repeat" description="TPR" evidence="3">
    <location>
        <begin position="9"/>
        <end position="42"/>
    </location>
</feature>
<feature type="domain" description="F-box" evidence="4">
    <location>
        <begin position="134"/>
        <end position="180"/>
    </location>
</feature>
<dbReference type="Proteomes" id="UP000247233">
    <property type="component" value="Unassembled WGS sequence"/>
</dbReference>
<evidence type="ECO:0000313" key="6">
    <source>
        <dbReference type="Proteomes" id="UP000247233"/>
    </source>
</evidence>
<dbReference type="STRING" id="1448321.A0A317VY80"/>
<dbReference type="InterPro" id="IPR032675">
    <property type="entry name" value="LRR_dom_sf"/>
</dbReference>
<keyword evidence="6" id="KW-1185">Reference proteome</keyword>
<organism evidence="5 6">
    <name type="scientific">Aspergillus heteromorphus CBS 117.55</name>
    <dbReference type="NCBI Taxonomy" id="1448321"/>
    <lineage>
        <taxon>Eukaryota</taxon>
        <taxon>Fungi</taxon>
        <taxon>Dikarya</taxon>
        <taxon>Ascomycota</taxon>
        <taxon>Pezizomycotina</taxon>
        <taxon>Eurotiomycetes</taxon>
        <taxon>Eurotiomycetidae</taxon>
        <taxon>Eurotiales</taxon>
        <taxon>Aspergillaceae</taxon>
        <taxon>Aspergillus</taxon>
        <taxon>Aspergillus subgen. Circumdati</taxon>
    </lineage>
</organism>
<gene>
    <name evidence="5" type="ORF">BO70DRAFT_407725</name>
</gene>
<dbReference type="AlphaFoldDB" id="A0A317VY80"/>
<sequence length="549" mass="62257">MAKVVRGEGDSLQQRGQLLFRQGNFQDALAAFTEALSCKGADVMSILDNRAATYIKLTQYERALNDTRQMIRRDTKDGRGVLRYGQVLLLKGDRDKALKAYGYGLKTLPPDHPRRKIILQMYTKVKERASVKRLDPFDMLPVELALMVLQHFTFRELAILLRVSKGWLHLLSMPDLWMRLDFTEARRKVTWRSVRASIQRSRAMLTHAVMTNTAISNIDRVLETLSRCPKLGHMEIRDPLQGSARLKTLIVDQGTPVSQEIIAKLLTSLPNLERIEIYNAQPSYESSVNWPSHLPNLRSITFATESWVPPNGRGRVSALYIPPTIESMPCPLPNLEELRLDSYPKVWAPYYLSFDPVQLPRLRKLDLRGVYVGMFGLPSSLEHLSIHAGAAPTGDSFPFPEKEPLHLPNLHTLMFRDLLWVTYRTIHILLQNAKAPLQNLVVDRCPQLKYEPLKAVFTENATNLKEFGVPQVPGMNDATVKGLVETMSNLTDLDVSGTEVTGRLLKMFADARSSESALPRVERIYVRKCDNILLDAITYARSQGIHVVR</sequence>
<dbReference type="InterPro" id="IPR001810">
    <property type="entry name" value="F-box_dom"/>
</dbReference>
<dbReference type="PANTHER" id="PTHR22904:SF523">
    <property type="entry name" value="STRESS-INDUCED-PHOSPHOPROTEIN 1"/>
    <property type="match status" value="1"/>
</dbReference>
<dbReference type="OrthoDB" id="629492at2759"/>
<dbReference type="SUPFAM" id="SSF81383">
    <property type="entry name" value="F-box domain"/>
    <property type="match status" value="1"/>
</dbReference>
<dbReference type="Gene3D" id="3.80.10.10">
    <property type="entry name" value="Ribonuclease Inhibitor"/>
    <property type="match status" value="1"/>
</dbReference>
<dbReference type="InterPro" id="IPR036047">
    <property type="entry name" value="F-box-like_dom_sf"/>
</dbReference>
<keyword evidence="2 3" id="KW-0802">TPR repeat</keyword>
<dbReference type="SUPFAM" id="SSF48452">
    <property type="entry name" value="TPR-like"/>
    <property type="match status" value="1"/>
</dbReference>
<evidence type="ECO:0000256" key="3">
    <source>
        <dbReference type="PROSITE-ProRule" id="PRU00339"/>
    </source>
</evidence>
<accession>A0A317VY80</accession>
<dbReference type="GeneID" id="37069426"/>
<keyword evidence="1" id="KW-0677">Repeat</keyword>
<proteinExistence type="predicted"/>
<dbReference type="Gene3D" id="1.20.1280.50">
    <property type="match status" value="1"/>
</dbReference>
<dbReference type="RefSeq" id="XP_025398453.1">
    <property type="nucleotide sequence ID" value="XM_025547189.1"/>
</dbReference>
<name>A0A317VY80_9EURO</name>
<dbReference type="Pfam" id="PF12937">
    <property type="entry name" value="F-box-like"/>
    <property type="match status" value="1"/>
</dbReference>
<dbReference type="VEuPathDB" id="FungiDB:BO70DRAFT_407725"/>
<dbReference type="InterPro" id="IPR019734">
    <property type="entry name" value="TPR_rpt"/>
</dbReference>
<dbReference type="InterPro" id="IPR011990">
    <property type="entry name" value="TPR-like_helical_dom_sf"/>
</dbReference>
<evidence type="ECO:0000259" key="4">
    <source>
        <dbReference type="PROSITE" id="PS50181"/>
    </source>
</evidence>
<dbReference type="GO" id="GO:0051879">
    <property type="term" value="F:Hsp90 protein binding"/>
    <property type="evidence" value="ECO:0007669"/>
    <property type="project" value="TreeGrafter"/>
</dbReference>
<evidence type="ECO:0000256" key="1">
    <source>
        <dbReference type="ARBA" id="ARBA00022737"/>
    </source>
</evidence>
<dbReference type="EMBL" id="MSFL01000016">
    <property type="protein sequence ID" value="PWY79233.1"/>
    <property type="molecule type" value="Genomic_DNA"/>
</dbReference>
<dbReference type="PROSITE" id="PS50005">
    <property type="entry name" value="TPR"/>
    <property type="match status" value="1"/>
</dbReference>
<evidence type="ECO:0000313" key="5">
    <source>
        <dbReference type="EMBL" id="PWY79233.1"/>
    </source>
</evidence>
<dbReference type="SMART" id="SM00028">
    <property type="entry name" value="TPR"/>
    <property type="match status" value="3"/>
</dbReference>
<dbReference type="PANTHER" id="PTHR22904">
    <property type="entry name" value="TPR REPEAT CONTAINING PROTEIN"/>
    <property type="match status" value="1"/>
</dbReference>
<protein>
    <submittedName>
        <fullName evidence="5">F-box domain protein</fullName>
    </submittedName>
</protein>